<protein>
    <submittedName>
        <fullName evidence="2">Uncharacterized protein</fullName>
    </submittedName>
</protein>
<gene>
    <name evidence="2" type="ORF">B0H17DRAFT_1142864</name>
</gene>
<evidence type="ECO:0000313" key="3">
    <source>
        <dbReference type="Proteomes" id="UP001221757"/>
    </source>
</evidence>
<dbReference type="EMBL" id="JARKIE010000203">
    <property type="protein sequence ID" value="KAJ7667283.1"/>
    <property type="molecule type" value="Genomic_DNA"/>
</dbReference>
<evidence type="ECO:0000256" key="1">
    <source>
        <dbReference type="SAM" id="MobiDB-lite"/>
    </source>
</evidence>
<organism evidence="2 3">
    <name type="scientific">Mycena rosella</name>
    <name type="common">Pink bonnet</name>
    <name type="synonym">Agaricus rosellus</name>
    <dbReference type="NCBI Taxonomy" id="1033263"/>
    <lineage>
        <taxon>Eukaryota</taxon>
        <taxon>Fungi</taxon>
        <taxon>Dikarya</taxon>
        <taxon>Basidiomycota</taxon>
        <taxon>Agaricomycotina</taxon>
        <taxon>Agaricomycetes</taxon>
        <taxon>Agaricomycetidae</taxon>
        <taxon>Agaricales</taxon>
        <taxon>Marasmiineae</taxon>
        <taxon>Mycenaceae</taxon>
        <taxon>Mycena</taxon>
    </lineage>
</organism>
<reference evidence="2" key="1">
    <citation type="submission" date="2023-03" db="EMBL/GenBank/DDBJ databases">
        <title>Massive genome expansion in bonnet fungi (Mycena s.s.) driven by repeated elements and novel gene families across ecological guilds.</title>
        <authorList>
            <consortium name="Lawrence Berkeley National Laboratory"/>
            <person name="Harder C.B."/>
            <person name="Miyauchi S."/>
            <person name="Viragh M."/>
            <person name="Kuo A."/>
            <person name="Thoen E."/>
            <person name="Andreopoulos B."/>
            <person name="Lu D."/>
            <person name="Skrede I."/>
            <person name="Drula E."/>
            <person name="Henrissat B."/>
            <person name="Morin E."/>
            <person name="Kohler A."/>
            <person name="Barry K."/>
            <person name="LaButti K."/>
            <person name="Morin E."/>
            <person name="Salamov A."/>
            <person name="Lipzen A."/>
            <person name="Mereny Z."/>
            <person name="Hegedus B."/>
            <person name="Baldrian P."/>
            <person name="Stursova M."/>
            <person name="Weitz H."/>
            <person name="Taylor A."/>
            <person name="Grigoriev I.V."/>
            <person name="Nagy L.G."/>
            <person name="Martin F."/>
            <person name="Kauserud H."/>
        </authorList>
    </citation>
    <scope>NUCLEOTIDE SEQUENCE</scope>
    <source>
        <strain evidence="2">CBHHK067</strain>
    </source>
</reference>
<sequence length="170" mass="19402">MVYELSTGNNRIQGMTWDAGRNALTRYQEAELQGEAYVGDDYFDDMDDEIIEDAATPAHTEDYFGYMFDAGEHRIFRYGFKDQADPTVLPSSGRKRKFSFPLFQSDPTVFYQIKEFLRPIAERLLFPTPSSLHLHPQLRSHQTFAAKSDFESYGGTASPPTIVLRAQKPS</sequence>
<feature type="region of interest" description="Disordered" evidence="1">
    <location>
        <begin position="150"/>
        <end position="170"/>
    </location>
</feature>
<name>A0AAD7G4P9_MYCRO</name>
<dbReference type="Proteomes" id="UP001221757">
    <property type="component" value="Unassembled WGS sequence"/>
</dbReference>
<evidence type="ECO:0000313" key="2">
    <source>
        <dbReference type="EMBL" id="KAJ7667283.1"/>
    </source>
</evidence>
<comment type="caution">
    <text evidence="2">The sequence shown here is derived from an EMBL/GenBank/DDBJ whole genome shotgun (WGS) entry which is preliminary data.</text>
</comment>
<keyword evidence="3" id="KW-1185">Reference proteome</keyword>
<accession>A0AAD7G4P9</accession>
<dbReference type="AlphaFoldDB" id="A0AAD7G4P9"/>
<proteinExistence type="predicted"/>